<gene>
    <name evidence="2" type="ORF">P153DRAFT_381418</name>
</gene>
<accession>A0A6A6ARR4</accession>
<keyword evidence="3" id="KW-1185">Reference proteome</keyword>
<name>A0A6A6ARR4_9PLEO</name>
<organism evidence="2 3">
    <name type="scientific">Dothidotthia symphoricarpi CBS 119687</name>
    <dbReference type="NCBI Taxonomy" id="1392245"/>
    <lineage>
        <taxon>Eukaryota</taxon>
        <taxon>Fungi</taxon>
        <taxon>Dikarya</taxon>
        <taxon>Ascomycota</taxon>
        <taxon>Pezizomycotina</taxon>
        <taxon>Dothideomycetes</taxon>
        <taxon>Pleosporomycetidae</taxon>
        <taxon>Pleosporales</taxon>
        <taxon>Dothidotthiaceae</taxon>
        <taxon>Dothidotthia</taxon>
    </lineage>
</organism>
<feature type="compositionally biased region" description="Polar residues" evidence="1">
    <location>
        <begin position="106"/>
        <end position="115"/>
    </location>
</feature>
<feature type="compositionally biased region" description="Basic and acidic residues" evidence="1">
    <location>
        <begin position="91"/>
        <end position="101"/>
    </location>
</feature>
<proteinExistence type="predicted"/>
<dbReference type="RefSeq" id="XP_033528623.1">
    <property type="nucleotide sequence ID" value="XM_033670042.1"/>
</dbReference>
<protein>
    <submittedName>
        <fullName evidence="2">Uncharacterized protein</fullName>
    </submittedName>
</protein>
<dbReference type="EMBL" id="ML977498">
    <property type="protein sequence ID" value="KAF2134236.1"/>
    <property type="molecule type" value="Genomic_DNA"/>
</dbReference>
<feature type="region of interest" description="Disordered" evidence="1">
    <location>
        <begin position="143"/>
        <end position="175"/>
    </location>
</feature>
<reference evidence="2" key="1">
    <citation type="journal article" date="2020" name="Stud. Mycol.">
        <title>101 Dothideomycetes genomes: a test case for predicting lifestyles and emergence of pathogens.</title>
        <authorList>
            <person name="Haridas S."/>
            <person name="Albert R."/>
            <person name="Binder M."/>
            <person name="Bloem J."/>
            <person name="Labutti K."/>
            <person name="Salamov A."/>
            <person name="Andreopoulos B."/>
            <person name="Baker S."/>
            <person name="Barry K."/>
            <person name="Bills G."/>
            <person name="Bluhm B."/>
            <person name="Cannon C."/>
            <person name="Castanera R."/>
            <person name="Culley D."/>
            <person name="Daum C."/>
            <person name="Ezra D."/>
            <person name="Gonzalez J."/>
            <person name="Henrissat B."/>
            <person name="Kuo A."/>
            <person name="Liang C."/>
            <person name="Lipzen A."/>
            <person name="Lutzoni F."/>
            <person name="Magnuson J."/>
            <person name="Mondo S."/>
            <person name="Nolan M."/>
            <person name="Ohm R."/>
            <person name="Pangilinan J."/>
            <person name="Park H.-J."/>
            <person name="Ramirez L."/>
            <person name="Alfaro M."/>
            <person name="Sun H."/>
            <person name="Tritt A."/>
            <person name="Yoshinaga Y."/>
            <person name="Zwiers L.-H."/>
            <person name="Turgeon B."/>
            <person name="Goodwin S."/>
            <person name="Spatafora J."/>
            <person name="Crous P."/>
            <person name="Grigoriev I."/>
        </authorList>
    </citation>
    <scope>NUCLEOTIDE SEQUENCE</scope>
    <source>
        <strain evidence="2">CBS 119687</strain>
    </source>
</reference>
<evidence type="ECO:0000313" key="3">
    <source>
        <dbReference type="Proteomes" id="UP000799771"/>
    </source>
</evidence>
<dbReference type="AlphaFoldDB" id="A0A6A6ARR4"/>
<evidence type="ECO:0000256" key="1">
    <source>
        <dbReference type="SAM" id="MobiDB-lite"/>
    </source>
</evidence>
<sequence length="175" mass="18952">MRAPIPLPTAGKRHAPTAAAAAIATAVPAHVHHLRSFRVQAGPSILLLHRTGVYPRAVPAPSPPATARGLLGSIADRHASCRQLRSFGPREAFDSRPKDPEGLTILPSSQYSRPQSRLPRDPSSAAFVRLQPTTRLLPQLVSRRRSKRGCTKTSLDRPSANNFPRNSGAAIDLEW</sequence>
<feature type="region of interest" description="Disordered" evidence="1">
    <location>
        <begin position="86"/>
        <end position="124"/>
    </location>
</feature>
<dbReference type="GeneID" id="54410474"/>
<dbReference type="Proteomes" id="UP000799771">
    <property type="component" value="Unassembled WGS sequence"/>
</dbReference>
<evidence type="ECO:0000313" key="2">
    <source>
        <dbReference type="EMBL" id="KAF2134236.1"/>
    </source>
</evidence>